<accession>A0A917ASR4</accession>
<dbReference type="RefSeq" id="WP_188387932.1">
    <property type="nucleotide sequence ID" value="NZ_BMFK01000001.1"/>
</dbReference>
<dbReference type="InterPro" id="IPR025552">
    <property type="entry name" value="YkyB"/>
</dbReference>
<evidence type="ECO:0000313" key="2">
    <source>
        <dbReference type="Proteomes" id="UP000605259"/>
    </source>
</evidence>
<reference evidence="1" key="1">
    <citation type="journal article" date="2014" name="Int. J. Syst. Evol. Microbiol.">
        <title>Complete genome sequence of Corynebacterium casei LMG S-19264T (=DSM 44701T), isolated from a smear-ripened cheese.</title>
        <authorList>
            <consortium name="US DOE Joint Genome Institute (JGI-PGF)"/>
            <person name="Walter F."/>
            <person name="Albersmeier A."/>
            <person name="Kalinowski J."/>
            <person name="Ruckert C."/>
        </authorList>
    </citation>
    <scope>NUCLEOTIDE SEQUENCE</scope>
    <source>
        <strain evidence="1">CGMCC 1.12698</strain>
    </source>
</reference>
<dbReference type="Pfam" id="PF14177">
    <property type="entry name" value="YkyB"/>
    <property type="match status" value="1"/>
</dbReference>
<evidence type="ECO:0008006" key="3">
    <source>
        <dbReference type="Google" id="ProtNLM"/>
    </source>
</evidence>
<comment type="caution">
    <text evidence="1">The sequence shown here is derived from an EMBL/GenBank/DDBJ whole genome shotgun (WGS) entry which is preliminary data.</text>
</comment>
<reference evidence="1" key="2">
    <citation type="submission" date="2020-09" db="EMBL/GenBank/DDBJ databases">
        <authorList>
            <person name="Sun Q."/>
            <person name="Zhou Y."/>
        </authorList>
    </citation>
    <scope>NUCLEOTIDE SEQUENCE</scope>
    <source>
        <strain evidence="1">CGMCC 1.12698</strain>
    </source>
</reference>
<sequence>MIQEQNLPTNNECIEEITQAIFIVNRHAKSAPNPKYLYLLKKKTIQKLLEEGKAKKVGLHFSNKPKLCQQRSDVLVQAGEYFFHIPPSKEDFKLLPHLGDLNTTYRNPKTIMRLSLAKKILQNYTGIDDLKAEPVVKKQKRLPFLENSYLSGGYTSVRRY</sequence>
<dbReference type="Proteomes" id="UP000605259">
    <property type="component" value="Unassembled WGS sequence"/>
</dbReference>
<organism evidence="1 2">
    <name type="scientific">Priestia taiwanensis</name>
    <dbReference type="NCBI Taxonomy" id="1347902"/>
    <lineage>
        <taxon>Bacteria</taxon>
        <taxon>Bacillati</taxon>
        <taxon>Bacillota</taxon>
        <taxon>Bacilli</taxon>
        <taxon>Bacillales</taxon>
        <taxon>Bacillaceae</taxon>
        <taxon>Priestia</taxon>
    </lineage>
</organism>
<name>A0A917ASR4_9BACI</name>
<keyword evidence="2" id="KW-1185">Reference proteome</keyword>
<dbReference type="AlphaFoldDB" id="A0A917ASR4"/>
<gene>
    <name evidence="1" type="ORF">GCM10007140_16970</name>
</gene>
<protein>
    <recommendedName>
        <fullName evidence="3">YkyB-like protein</fullName>
    </recommendedName>
</protein>
<dbReference type="EMBL" id="BMFK01000001">
    <property type="protein sequence ID" value="GGE67494.1"/>
    <property type="molecule type" value="Genomic_DNA"/>
</dbReference>
<evidence type="ECO:0000313" key="1">
    <source>
        <dbReference type="EMBL" id="GGE67494.1"/>
    </source>
</evidence>
<proteinExistence type="predicted"/>